<dbReference type="Proteomes" id="UP000826462">
    <property type="component" value="Chromosome 1"/>
</dbReference>
<name>A0ABX8USZ5_9BURK</name>
<dbReference type="EMBL" id="CP080095">
    <property type="protein sequence ID" value="QYD70104.1"/>
    <property type="molecule type" value="Genomic_DNA"/>
</dbReference>
<evidence type="ECO:0000313" key="3">
    <source>
        <dbReference type="Proteomes" id="UP000826462"/>
    </source>
</evidence>
<evidence type="ECO:0000259" key="1">
    <source>
        <dbReference type="Pfam" id="PF21818"/>
    </source>
</evidence>
<accession>A0ABX8USZ5</accession>
<feature type="domain" description="DUF6884" evidence="1">
    <location>
        <begin position="8"/>
        <end position="136"/>
    </location>
</feature>
<reference evidence="2 3" key="1">
    <citation type="submission" date="2021-07" db="EMBL/GenBank/DDBJ databases">
        <title>Paraburkholderia edwinii protects Aspergillus sp. from phenazines by acting as a toxin sponge.</title>
        <authorList>
            <person name="Dahlstrom K.M."/>
            <person name="Newman D.K."/>
        </authorList>
    </citation>
    <scope>NUCLEOTIDE SEQUENCE [LARGE SCALE GENOMIC DNA]</scope>
    <source>
        <strain evidence="2 3">Pe01</strain>
    </source>
</reference>
<dbReference type="InterPro" id="IPR049251">
    <property type="entry name" value="DUF6884"/>
</dbReference>
<organism evidence="2 3">
    <name type="scientific">Paraburkholderia edwinii</name>
    <dbReference type="NCBI Taxonomy" id="2861782"/>
    <lineage>
        <taxon>Bacteria</taxon>
        <taxon>Pseudomonadati</taxon>
        <taxon>Pseudomonadota</taxon>
        <taxon>Betaproteobacteria</taxon>
        <taxon>Burkholderiales</taxon>
        <taxon>Burkholderiaceae</taxon>
        <taxon>Paraburkholderia</taxon>
    </lineage>
</organism>
<proteinExistence type="predicted"/>
<dbReference type="Pfam" id="PF21818">
    <property type="entry name" value="DUF6884"/>
    <property type="match status" value="1"/>
</dbReference>
<keyword evidence="3" id="KW-1185">Reference proteome</keyword>
<protein>
    <recommendedName>
        <fullName evidence="1">DUF6884 domain-containing protein</fullName>
    </recommendedName>
</protein>
<sequence length="147" mass="16628">MNTAAEFYLVSCVAGKRSHAVPAKDLYLSEWFQRARSYVERAGKPWFILSAQHGLLAPDMIVDPYEQTLNTMDVHSRRKWAKSTQAQMETMLPAASRCLMLAGARYREFLMPYLMSRFETSVPMQGLAIGKQLQWLGPRLTPAGTAN</sequence>
<gene>
    <name evidence="2" type="ORF">KZJ38_07275</name>
</gene>
<dbReference type="RefSeq" id="WP_219799431.1">
    <property type="nucleotide sequence ID" value="NZ_CP080095.1"/>
</dbReference>
<evidence type="ECO:0000313" key="2">
    <source>
        <dbReference type="EMBL" id="QYD70104.1"/>
    </source>
</evidence>